<feature type="region of interest" description="Disordered" evidence="1">
    <location>
        <begin position="83"/>
        <end position="130"/>
    </location>
</feature>
<feature type="compositionally biased region" description="Basic residues" evidence="1">
    <location>
        <begin position="102"/>
        <end position="121"/>
    </location>
</feature>
<organism evidence="2 3">
    <name type="scientific">Portunus trituberculatus</name>
    <name type="common">Swimming crab</name>
    <name type="synonym">Neptunus trituberculatus</name>
    <dbReference type="NCBI Taxonomy" id="210409"/>
    <lineage>
        <taxon>Eukaryota</taxon>
        <taxon>Metazoa</taxon>
        <taxon>Ecdysozoa</taxon>
        <taxon>Arthropoda</taxon>
        <taxon>Crustacea</taxon>
        <taxon>Multicrustacea</taxon>
        <taxon>Malacostraca</taxon>
        <taxon>Eumalacostraca</taxon>
        <taxon>Eucarida</taxon>
        <taxon>Decapoda</taxon>
        <taxon>Pleocyemata</taxon>
        <taxon>Brachyura</taxon>
        <taxon>Eubrachyura</taxon>
        <taxon>Portunoidea</taxon>
        <taxon>Portunidae</taxon>
        <taxon>Portuninae</taxon>
        <taxon>Portunus</taxon>
    </lineage>
</organism>
<evidence type="ECO:0000313" key="2">
    <source>
        <dbReference type="EMBL" id="MPC19824.1"/>
    </source>
</evidence>
<name>A0A5B7DEZ2_PORTR</name>
<proteinExistence type="predicted"/>
<keyword evidence="3" id="KW-1185">Reference proteome</keyword>
<comment type="caution">
    <text evidence="2">The sequence shown here is derived from an EMBL/GenBank/DDBJ whole genome shotgun (WGS) entry which is preliminary data.</text>
</comment>
<evidence type="ECO:0000256" key="1">
    <source>
        <dbReference type="SAM" id="MobiDB-lite"/>
    </source>
</evidence>
<dbReference type="AlphaFoldDB" id="A0A5B7DEZ2"/>
<evidence type="ECO:0000313" key="3">
    <source>
        <dbReference type="Proteomes" id="UP000324222"/>
    </source>
</evidence>
<dbReference type="Proteomes" id="UP000324222">
    <property type="component" value="Unassembled WGS sequence"/>
</dbReference>
<reference evidence="2 3" key="1">
    <citation type="submission" date="2019-05" db="EMBL/GenBank/DDBJ databases">
        <title>Another draft genome of Portunus trituberculatus and its Hox gene families provides insights of decapod evolution.</title>
        <authorList>
            <person name="Jeong J.-H."/>
            <person name="Song I."/>
            <person name="Kim S."/>
            <person name="Choi T."/>
            <person name="Kim D."/>
            <person name="Ryu S."/>
            <person name="Kim W."/>
        </authorList>
    </citation>
    <scope>NUCLEOTIDE SEQUENCE [LARGE SCALE GENOMIC DNA]</scope>
    <source>
        <tissue evidence="2">Muscle</tissue>
    </source>
</reference>
<gene>
    <name evidence="2" type="ORF">E2C01_012753</name>
</gene>
<dbReference type="EMBL" id="VSRR010000807">
    <property type="protein sequence ID" value="MPC19824.1"/>
    <property type="molecule type" value="Genomic_DNA"/>
</dbReference>
<sequence length="130" mass="14406">MPSDLEVLFWKIIDSVARDVLCFGCYRPPSRGAALTDYLTENQDLRLTANQCEGDIIVGTSDHVAVITKVNFRQQREKSFCCTPLTLPSPPTSPGLDLRAAKPLKKNTGHGKPTRGIRRRATKDVTEQPP</sequence>
<accession>A0A5B7DEZ2</accession>
<protein>
    <submittedName>
        <fullName evidence="2">Uncharacterized protein</fullName>
    </submittedName>
</protein>